<dbReference type="RefSeq" id="WP_128810832.1">
    <property type="nucleotide sequence ID" value="NZ_CP032093.1"/>
</dbReference>
<evidence type="ECO:0000256" key="7">
    <source>
        <dbReference type="SAM" id="SignalP"/>
    </source>
</evidence>
<evidence type="ECO:0000256" key="4">
    <source>
        <dbReference type="ARBA" id="ARBA00022801"/>
    </source>
</evidence>
<evidence type="ECO:0000256" key="1">
    <source>
        <dbReference type="ARBA" id="ARBA00001946"/>
    </source>
</evidence>
<name>A0ABM6YT14_9VIBR</name>
<comment type="cofactor">
    <cofactor evidence="1">
        <name>Mg(2+)</name>
        <dbReference type="ChEBI" id="CHEBI:18420"/>
    </cofactor>
</comment>
<feature type="transmembrane region" description="Helical" evidence="6">
    <location>
        <begin position="311"/>
        <end position="328"/>
    </location>
</feature>
<dbReference type="CDD" id="cd01610">
    <property type="entry name" value="PAP2_like"/>
    <property type="match status" value="1"/>
</dbReference>
<organism evidence="9 10">
    <name type="scientific">Vibrio alfacsensis</name>
    <dbReference type="NCBI Taxonomy" id="1074311"/>
    <lineage>
        <taxon>Bacteria</taxon>
        <taxon>Pseudomonadati</taxon>
        <taxon>Pseudomonadota</taxon>
        <taxon>Gammaproteobacteria</taxon>
        <taxon>Vibrionales</taxon>
        <taxon>Vibrionaceae</taxon>
        <taxon>Vibrio</taxon>
    </lineage>
</organism>
<evidence type="ECO:0000256" key="6">
    <source>
        <dbReference type="SAM" id="Phobius"/>
    </source>
</evidence>
<dbReference type="InterPro" id="IPR020084">
    <property type="entry name" value="NUDIX_hydrolase_CS"/>
</dbReference>
<sequence>MLRHFFTLFLFFCSFIVSPVVFATPSTEGLKGAICIVRADDKITVIHEILTDKISLPGGTIMEGEPPQVAAQRETWEETGLVVTVGKELGRSDTAVFYDCVSDSEVVAFSMTNSLGGNEIPTWFAPHYGVEVASAMLLSPRELVSSLYRYPNQWSHVTQMYEKATEQPVQYVNQLIDSAPAFRQIELAWMVDLQTWAGSFSATSRDTACELAKLVTGLTNPTFLLFLFPFVMMKFGIRFVHRLFFAIAATSLMVLVAQQGFSLPRPHVYVPIAELTHSFGFSFPSLPIAVWFCVMTFIFQRTQSFGLNRTTLLVVLVTLIVMACKFFLGTAFVLDMVVGAILGKLVAWHVLRLEGKPDVNIDDLLCSKSVWFVMTGITAVISVIWPLPVFVSWLAILITMSALVLTYREAEGEFERRQMLFVILALLLVDQLYCYFETLVSFSSLWSLVMNTLHYPLLMLLFMVLAKRLTARTVDLKV</sequence>
<evidence type="ECO:0000313" key="10">
    <source>
        <dbReference type="Proteomes" id="UP000262832"/>
    </source>
</evidence>
<dbReference type="InterPro" id="IPR036938">
    <property type="entry name" value="PAP2/HPO_sf"/>
</dbReference>
<feature type="transmembrane region" description="Helical" evidence="6">
    <location>
        <begin position="211"/>
        <end position="231"/>
    </location>
</feature>
<keyword evidence="3" id="KW-0479">Metal-binding</keyword>
<dbReference type="SUPFAM" id="SSF55811">
    <property type="entry name" value="Nudix"/>
    <property type="match status" value="1"/>
</dbReference>
<evidence type="ECO:0000259" key="8">
    <source>
        <dbReference type="PROSITE" id="PS51462"/>
    </source>
</evidence>
<dbReference type="Gene3D" id="3.90.79.10">
    <property type="entry name" value="Nucleoside Triphosphate Pyrophosphohydrolase"/>
    <property type="match status" value="1"/>
</dbReference>
<keyword evidence="7" id="KW-0732">Signal</keyword>
<dbReference type="InterPro" id="IPR015797">
    <property type="entry name" value="NUDIX_hydrolase-like_dom_sf"/>
</dbReference>
<dbReference type="Pfam" id="PF00293">
    <property type="entry name" value="NUDIX"/>
    <property type="match status" value="1"/>
</dbReference>
<dbReference type="SUPFAM" id="SSF48317">
    <property type="entry name" value="Acid phosphatase/Vanadium-dependent haloperoxidase"/>
    <property type="match status" value="1"/>
</dbReference>
<dbReference type="PROSITE" id="PS00893">
    <property type="entry name" value="NUDIX_BOX"/>
    <property type="match status" value="1"/>
</dbReference>
<keyword evidence="5" id="KW-0460">Magnesium</keyword>
<dbReference type="PANTHER" id="PTHR43758:SF8">
    <property type="entry name" value="8-OXO-DGTP DIPHOSPHATASE YTKD-RELATED"/>
    <property type="match status" value="1"/>
</dbReference>
<protein>
    <submittedName>
        <fullName evidence="9">NUDIX domain-containing protein</fullName>
    </submittedName>
</protein>
<reference evidence="9 10" key="1">
    <citation type="submission" date="2018-08" db="EMBL/GenBank/DDBJ databases">
        <title>Genomic taxonomy of the Vibrionaceae family.</title>
        <authorList>
            <person name="Gomez-Gil B."/>
            <person name="Tanaka M."/>
            <person name="Sawabe T."/>
            <person name="Enciso-Ibarra K."/>
        </authorList>
    </citation>
    <scope>NUCLEOTIDE SEQUENCE [LARGE SCALE GENOMIC DNA]</scope>
    <source>
        <strain evidence="9 10">CAIM 1831</strain>
    </source>
</reference>
<keyword evidence="4" id="KW-0378">Hydrolase</keyword>
<feature type="domain" description="Nudix hydrolase" evidence="8">
    <location>
        <begin position="27"/>
        <end position="161"/>
    </location>
</feature>
<keyword evidence="6" id="KW-0472">Membrane</keyword>
<feature type="transmembrane region" description="Helical" evidence="6">
    <location>
        <begin position="419"/>
        <end position="439"/>
    </location>
</feature>
<accession>A0ABM6YT14</accession>
<keyword evidence="10" id="KW-1185">Reference proteome</keyword>
<keyword evidence="6" id="KW-1133">Transmembrane helix</keyword>
<evidence type="ECO:0000256" key="2">
    <source>
        <dbReference type="ARBA" id="ARBA00005582"/>
    </source>
</evidence>
<comment type="similarity">
    <text evidence="2">Belongs to the Nudix hydrolase family.</text>
</comment>
<feature type="signal peptide" evidence="7">
    <location>
        <begin position="1"/>
        <end position="23"/>
    </location>
</feature>
<dbReference type="InterPro" id="IPR000086">
    <property type="entry name" value="NUDIX_hydrolase_dom"/>
</dbReference>
<feature type="chain" id="PRO_5046214512" evidence="7">
    <location>
        <begin position="24"/>
        <end position="478"/>
    </location>
</feature>
<evidence type="ECO:0000256" key="5">
    <source>
        <dbReference type="ARBA" id="ARBA00022842"/>
    </source>
</evidence>
<dbReference type="PANTHER" id="PTHR43758">
    <property type="entry name" value="7,8-DIHYDRO-8-OXOGUANINE TRIPHOSPHATASE"/>
    <property type="match status" value="1"/>
</dbReference>
<feature type="transmembrane region" description="Helical" evidence="6">
    <location>
        <begin position="243"/>
        <end position="261"/>
    </location>
</feature>
<dbReference type="CDD" id="cd02883">
    <property type="entry name" value="NUDIX_Hydrolase"/>
    <property type="match status" value="1"/>
</dbReference>
<dbReference type="Proteomes" id="UP000262832">
    <property type="component" value="Chromosome I"/>
</dbReference>
<feature type="transmembrane region" description="Helical" evidence="6">
    <location>
        <begin position="281"/>
        <end position="299"/>
    </location>
</feature>
<dbReference type="EMBL" id="CP032093">
    <property type="protein sequence ID" value="AXY01007.1"/>
    <property type="molecule type" value="Genomic_DNA"/>
</dbReference>
<feature type="transmembrane region" description="Helical" evidence="6">
    <location>
        <begin position="445"/>
        <end position="466"/>
    </location>
</feature>
<gene>
    <name evidence="9" type="ORF">D1115_06945</name>
</gene>
<evidence type="ECO:0000313" key="9">
    <source>
        <dbReference type="EMBL" id="AXY01007.1"/>
    </source>
</evidence>
<feature type="transmembrane region" description="Helical" evidence="6">
    <location>
        <begin position="390"/>
        <end position="407"/>
    </location>
</feature>
<keyword evidence="6" id="KW-0812">Transmembrane</keyword>
<evidence type="ECO:0000256" key="3">
    <source>
        <dbReference type="ARBA" id="ARBA00022723"/>
    </source>
</evidence>
<dbReference type="PROSITE" id="PS51462">
    <property type="entry name" value="NUDIX"/>
    <property type="match status" value="1"/>
</dbReference>
<proteinExistence type="inferred from homology"/>